<name>A0A6G1DYQ1_9ORYZ</name>
<gene>
    <name evidence="1" type="ORF">E2562_021218</name>
</gene>
<accession>A0A6G1DYQ1</accession>
<dbReference type="EMBL" id="SPHZ02000005">
    <property type="protein sequence ID" value="KAF0917718.1"/>
    <property type="molecule type" value="Genomic_DNA"/>
</dbReference>
<reference evidence="1 2" key="1">
    <citation type="submission" date="2019-11" db="EMBL/GenBank/DDBJ databases">
        <title>Whole genome sequence of Oryza granulata.</title>
        <authorList>
            <person name="Li W."/>
        </authorList>
    </citation>
    <scope>NUCLEOTIDE SEQUENCE [LARGE SCALE GENOMIC DNA]</scope>
    <source>
        <strain evidence="2">cv. Menghai</strain>
        <tissue evidence="1">Leaf</tissue>
    </source>
</reference>
<dbReference type="OrthoDB" id="1670005at2759"/>
<dbReference type="Proteomes" id="UP000479710">
    <property type="component" value="Unassembled WGS sequence"/>
</dbReference>
<protein>
    <submittedName>
        <fullName evidence="1">Uncharacterized protein</fullName>
    </submittedName>
</protein>
<comment type="caution">
    <text evidence="1">The sequence shown here is derived from an EMBL/GenBank/DDBJ whole genome shotgun (WGS) entry which is preliminary data.</text>
</comment>
<keyword evidence="2" id="KW-1185">Reference proteome</keyword>
<organism evidence="1 2">
    <name type="scientific">Oryza meyeriana var. granulata</name>
    <dbReference type="NCBI Taxonomy" id="110450"/>
    <lineage>
        <taxon>Eukaryota</taxon>
        <taxon>Viridiplantae</taxon>
        <taxon>Streptophyta</taxon>
        <taxon>Embryophyta</taxon>
        <taxon>Tracheophyta</taxon>
        <taxon>Spermatophyta</taxon>
        <taxon>Magnoliopsida</taxon>
        <taxon>Liliopsida</taxon>
        <taxon>Poales</taxon>
        <taxon>Poaceae</taxon>
        <taxon>BOP clade</taxon>
        <taxon>Oryzoideae</taxon>
        <taxon>Oryzeae</taxon>
        <taxon>Oryzinae</taxon>
        <taxon>Oryza</taxon>
        <taxon>Oryza meyeriana</taxon>
    </lineage>
</organism>
<proteinExistence type="predicted"/>
<evidence type="ECO:0000313" key="1">
    <source>
        <dbReference type="EMBL" id="KAF0917718.1"/>
    </source>
</evidence>
<dbReference type="AlphaFoldDB" id="A0A6G1DYQ1"/>
<sequence length="75" mass="8544">MARQEMPLLVHGEVTDQHVNTFDREKEMQKKITKKSRCGGASAMRLQARRDEVAQASVVTIGGQQEIINYETVWI</sequence>
<evidence type="ECO:0000313" key="2">
    <source>
        <dbReference type="Proteomes" id="UP000479710"/>
    </source>
</evidence>